<dbReference type="EMBL" id="ML179067">
    <property type="protein sequence ID" value="THV03426.1"/>
    <property type="molecule type" value="Genomic_DNA"/>
</dbReference>
<gene>
    <name evidence="5" type="ORF">K435DRAFT_791772</name>
</gene>
<proteinExistence type="inferred from homology"/>
<evidence type="ECO:0000313" key="6">
    <source>
        <dbReference type="Proteomes" id="UP000297245"/>
    </source>
</evidence>
<evidence type="ECO:0000256" key="3">
    <source>
        <dbReference type="ARBA" id="ARBA00023002"/>
    </source>
</evidence>
<dbReference type="GO" id="GO:0016491">
    <property type="term" value="F:oxidoreductase activity"/>
    <property type="evidence" value="ECO:0007669"/>
    <property type="project" value="UniProtKB-KW"/>
</dbReference>
<name>A0A4V4HHN4_DENBC</name>
<reference evidence="5 6" key="1">
    <citation type="journal article" date="2019" name="Nat. Ecol. Evol.">
        <title>Megaphylogeny resolves global patterns of mushroom evolution.</title>
        <authorList>
            <person name="Varga T."/>
            <person name="Krizsan K."/>
            <person name="Foldi C."/>
            <person name="Dima B."/>
            <person name="Sanchez-Garcia M."/>
            <person name="Sanchez-Ramirez S."/>
            <person name="Szollosi G.J."/>
            <person name="Szarkandi J.G."/>
            <person name="Papp V."/>
            <person name="Albert L."/>
            <person name="Andreopoulos W."/>
            <person name="Angelini C."/>
            <person name="Antonin V."/>
            <person name="Barry K.W."/>
            <person name="Bougher N.L."/>
            <person name="Buchanan P."/>
            <person name="Buyck B."/>
            <person name="Bense V."/>
            <person name="Catcheside P."/>
            <person name="Chovatia M."/>
            <person name="Cooper J."/>
            <person name="Damon W."/>
            <person name="Desjardin D."/>
            <person name="Finy P."/>
            <person name="Geml J."/>
            <person name="Haridas S."/>
            <person name="Hughes K."/>
            <person name="Justo A."/>
            <person name="Karasinski D."/>
            <person name="Kautmanova I."/>
            <person name="Kiss B."/>
            <person name="Kocsube S."/>
            <person name="Kotiranta H."/>
            <person name="LaButti K.M."/>
            <person name="Lechner B.E."/>
            <person name="Liimatainen K."/>
            <person name="Lipzen A."/>
            <person name="Lukacs Z."/>
            <person name="Mihaltcheva S."/>
            <person name="Morgado L.N."/>
            <person name="Niskanen T."/>
            <person name="Noordeloos M.E."/>
            <person name="Ohm R.A."/>
            <person name="Ortiz-Santana B."/>
            <person name="Ovrebo C."/>
            <person name="Racz N."/>
            <person name="Riley R."/>
            <person name="Savchenko A."/>
            <person name="Shiryaev A."/>
            <person name="Soop K."/>
            <person name="Spirin V."/>
            <person name="Szebenyi C."/>
            <person name="Tomsovsky M."/>
            <person name="Tulloss R.E."/>
            <person name="Uehling J."/>
            <person name="Grigoriev I.V."/>
            <person name="Vagvolgyi C."/>
            <person name="Papp T."/>
            <person name="Martin F.M."/>
            <person name="Miettinen O."/>
            <person name="Hibbett D.S."/>
            <person name="Nagy L.G."/>
        </authorList>
    </citation>
    <scope>NUCLEOTIDE SEQUENCE [LARGE SCALE GENOMIC DNA]</scope>
    <source>
        <strain evidence="5 6">CBS 962.96</strain>
    </source>
</reference>
<feature type="compositionally biased region" description="Polar residues" evidence="4">
    <location>
        <begin position="188"/>
        <end position="198"/>
    </location>
</feature>
<dbReference type="InterPro" id="IPR050097">
    <property type="entry name" value="Ferredoxin-NADP_redctase_2"/>
</dbReference>
<evidence type="ECO:0000256" key="2">
    <source>
        <dbReference type="ARBA" id="ARBA00022630"/>
    </source>
</evidence>
<protein>
    <recommendedName>
        <fullName evidence="7">FAD/NAD(P)-binding domain-containing protein</fullName>
    </recommendedName>
</protein>
<evidence type="ECO:0000313" key="5">
    <source>
        <dbReference type="EMBL" id="THV03426.1"/>
    </source>
</evidence>
<dbReference type="GO" id="GO:0097237">
    <property type="term" value="P:cellular response to toxic substance"/>
    <property type="evidence" value="ECO:0007669"/>
    <property type="project" value="UniProtKB-ARBA"/>
</dbReference>
<dbReference type="PANTHER" id="PTHR48105">
    <property type="entry name" value="THIOREDOXIN REDUCTASE 1-RELATED-RELATED"/>
    <property type="match status" value="1"/>
</dbReference>
<organism evidence="5 6">
    <name type="scientific">Dendrothele bispora (strain CBS 962.96)</name>
    <dbReference type="NCBI Taxonomy" id="1314807"/>
    <lineage>
        <taxon>Eukaryota</taxon>
        <taxon>Fungi</taxon>
        <taxon>Dikarya</taxon>
        <taxon>Basidiomycota</taxon>
        <taxon>Agaricomycotina</taxon>
        <taxon>Agaricomycetes</taxon>
        <taxon>Agaricomycetidae</taxon>
        <taxon>Agaricales</taxon>
        <taxon>Agaricales incertae sedis</taxon>
        <taxon>Dendrothele</taxon>
    </lineage>
</organism>
<evidence type="ECO:0000256" key="1">
    <source>
        <dbReference type="ARBA" id="ARBA00009333"/>
    </source>
</evidence>
<dbReference type="OrthoDB" id="371245at2759"/>
<dbReference type="InterPro" id="IPR036188">
    <property type="entry name" value="FAD/NAD-bd_sf"/>
</dbReference>
<feature type="region of interest" description="Disordered" evidence="4">
    <location>
        <begin position="188"/>
        <end position="218"/>
    </location>
</feature>
<dbReference type="SUPFAM" id="SSF51905">
    <property type="entry name" value="FAD/NAD(P)-binding domain"/>
    <property type="match status" value="1"/>
</dbReference>
<dbReference type="AlphaFoldDB" id="A0A4V4HHN4"/>
<evidence type="ECO:0000256" key="4">
    <source>
        <dbReference type="SAM" id="MobiDB-lite"/>
    </source>
</evidence>
<feature type="region of interest" description="Disordered" evidence="4">
    <location>
        <begin position="25"/>
        <end position="60"/>
    </location>
</feature>
<evidence type="ECO:0008006" key="7">
    <source>
        <dbReference type="Google" id="ProtNLM"/>
    </source>
</evidence>
<accession>A0A4V4HHN4</accession>
<comment type="similarity">
    <text evidence="1">Belongs to the class-II pyridine nucleotide-disulfide oxidoreductase family.</text>
</comment>
<keyword evidence="2" id="KW-0285">Flavoprotein</keyword>
<keyword evidence="3" id="KW-0560">Oxidoreductase</keyword>
<dbReference type="Gene3D" id="3.50.50.60">
    <property type="entry name" value="FAD/NAD(P)-binding domain"/>
    <property type="match status" value="3"/>
</dbReference>
<keyword evidence="6" id="KW-1185">Reference proteome</keyword>
<feature type="compositionally biased region" description="Low complexity" evidence="4">
    <location>
        <begin position="35"/>
        <end position="60"/>
    </location>
</feature>
<dbReference type="Proteomes" id="UP000297245">
    <property type="component" value="Unassembled WGS sequence"/>
</dbReference>
<sequence length="459" mass="49548">MTEASSPTTVILHGAWPLTPTATRTLPIGTASDGSETTTASASRGSSSTQATITTTTSTTCTNSRLEEKRIMMVVLVVVPAPMQASLSTRRWFVSICLCMARKKCHTATLIKGALGYMIQLSANSNDTGASCDLDPPNFNSNSNPDLDPHPRCVQLGHSIIAHRISSIPTMTNSTGFSTQTISGSNADFFESSPSQRGPSYYTGPGDHDNKTGSPLTHGKVDESFKMHSKTMIIGFQPAIYFAQANLDSVLFEGFVGNSFTAGGQRTATVNVENFHGFPTGILSPELMDEFREQSLRFGQEGKEPETADALTVATSASVKEVGTERNKPLAVIGGCDSAVEGVTCSHIYVRCNELRPLKIMAKRLKSNLKITILWNTVATECQGNNKLLRNLHIRNVQTDEEKDSVVNGLFYALSTFSLYLKRTQTSVRGVFAAGDVQNKRYRQAITSAGSGYMAALEE</sequence>